<keyword evidence="1" id="KW-1133">Transmembrane helix</keyword>
<keyword evidence="1" id="KW-0472">Membrane</keyword>
<accession>V8P2T4</accession>
<name>V8P2T4_OPHHA</name>
<comment type="caution">
    <text evidence="2">The sequence shown here is derived from an EMBL/GenBank/DDBJ whole genome shotgun (WGS) entry which is preliminary data.</text>
</comment>
<dbReference type="EMBL" id="AZIM01001085">
    <property type="protein sequence ID" value="ETE68147.1"/>
    <property type="molecule type" value="Genomic_DNA"/>
</dbReference>
<dbReference type="InterPro" id="IPR054138">
    <property type="entry name" value="TUNAR"/>
</dbReference>
<feature type="transmembrane region" description="Helical" evidence="1">
    <location>
        <begin position="102"/>
        <end position="122"/>
    </location>
</feature>
<evidence type="ECO:0000256" key="1">
    <source>
        <dbReference type="SAM" id="Phobius"/>
    </source>
</evidence>
<keyword evidence="1" id="KW-0812">Transmembrane</keyword>
<proteinExistence type="predicted"/>
<gene>
    <name evidence="2" type="ORF">L345_06060</name>
</gene>
<dbReference type="Proteomes" id="UP000018936">
    <property type="component" value="Unassembled WGS sequence"/>
</dbReference>
<evidence type="ECO:0000313" key="2">
    <source>
        <dbReference type="EMBL" id="ETE68147.1"/>
    </source>
</evidence>
<evidence type="ECO:0000313" key="3">
    <source>
        <dbReference type="Proteomes" id="UP000018936"/>
    </source>
</evidence>
<keyword evidence="3" id="KW-1185">Reference proteome</keyword>
<dbReference type="AlphaFoldDB" id="V8P2T4"/>
<feature type="non-terminal residue" evidence="2">
    <location>
        <position position="1"/>
    </location>
</feature>
<organism evidence="2 3">
    <name type="scientific">Ophiophagus hannah</name>
    <name type="common">King cobra</name>
    <name type="synonym">Naja hannah</name>
    <dbReference type="NCBI Taxonomy" id="8665"/>
    <lineage>
        <taxon>Eukaryota</taxon>
        <taxon>Metazoa</taxon>
        <taxon>Chordata</taxon>
        <taxon>Craniata</taxon>
        <taxon>Vertebrata</taxon>
        <taxon>Euteleostomi</taxon>
        <taxon>Lepidosauria</taxon>
        <taxon>Squamata</taxon>
        <taxon>Bifurcata</taxon>
        <taxon>Unidentata</taxon>
        <taxon>Episquamata</taxon>
        <taxon>Toxicofera</taxon>
        <taxon>Serpentes</taxon>
        <taxon>Colubroidea</taxon>
        <taxon>Elapidae</taxon>
        <taxon>Elapinae</taxon>
        <taxon>Ophiophagus</taxon>
    </lineage>
</organism>
<protein>
    <submittedName>
        <fullName evidence="2">Uncharacterized protein</fullName>
    </submittedName>
</protein>
<sequence>MDMMGYVKGHEIREEFKREDILLIKITSAQDFPSKVYIIRHKSPNTPDEDGNKLNAMDKAFHYPPTVTLRRTFEKLANKMVITNGNEEEKGNQEKESKEESILALLGIIGTILNLIVISSLWGSSEVVASGLFSFKGTCMVQSQMRSREDKMDSAELLLTKDKTLNKTTTTPASHDQEKSTPISLLKPATRMNLEADTLGPVQDDHYEVDIILDTH</sequence>
<dbReference type="Pfam" id="PF21954">
    <property type="entry name" value="TUNAR"/>
    <property type="match status" value="1"/>
</dbReference>
<reference evidence="2 3" key="1">
    <citation type="journal article" date="2013" name="Proc. Natl. Acad. Sci. U.S.A.">
        <title>The king cobra genome reveals dynamic gene evolution and adaptation in the snake venom system.</title>
        <authorList>
            <person name="Vonk F.J."/>
            <person name="Casewell N.R."/>
            <person name="Henkel C.V."/>
            <person name="Heimberg A.M."/>
            <person name="Jansen H.J."/>
            <person name="McCleary R.J."/>
            <person name="Kerkkamp H.M."/>
            <person name="Vos R.A."/>
            <person name="Guerreiro I."/>
            <person name="Calvete J.J."/>
            <person name="Wuster W."/>
            <person name="Woods A.E."/>
            <person name="Logan J.M."/>
            <person name="Harrison R.A."/>
            <person name="Castoe T.A."/>
            <person name="de Koning A.P."/>
            <person name="Pollock D.D."/>
            <person name="Yandell M."/>
            <person name="Calderon D."/>
            <person name="Renjifo C."/>
            <person name="Currier R.B."/>
            <person name="Salgado D."/>
            <person name="Pla D."/>
            <person name="Sanz L."/>
            <person name="Hyder A.S."/>
            <person name="Ribeiro J.M."/>
            <person name="Arntzen J.W."/>
            <person name="van den Thillart G.E."/>
            <person name="Boetzer M."/>
            <person name="Pirovano W."/>
            <person name="Dirks R.P."/>
            <person name="Spaink H.P."/>
            <person name="Duboule D."/>
            <person name="McGlinn E."/>
            <person name="Kini R.M."/>
            <person name="Richardson M.K."/>
        </authorList>
    </citation>
    <scope>NUCLEOTIDE SEQUENCE</scope>
    <source>
        <tissue evidence="2">Blood</tissue>
    </source>
</reference>